<keyword evidence="2" id="KW-1133">Transmembrane helix</keyword>
<dbReference type="PANTHER" id="PTHR30404:SF0">
    <property type="entry name" value="N-ACETYLMURAMOYL-L-ALANINE AMIDASE AMIC"/>
    <property type="match status" value="1"/>
</dbReference>
<keyword evidence="2" id="KW-0812">Transmembrane</keyword>
<dbReference type="CDD" id="cd02696">
    <property type="entry name" value="MurNAc-LAA"/>
    <property type="match status" value="1"/>
</dbReference>
<dbReference type="InterPro" id="IPR014234">
    <property type="entry name" value="Spore_CwlD"/>
</dbReference>
<dbReference type="OrthoDB" id="9806267at2"/>
<dbReference type="EMBL" id="QNRJ01000019">
    <property type="protein sequence ID" value="RBP01998.1"/>
    <property type="molecule type" value="Genomic_DNA"/>
</dbReference>
<keyword evidence="2" id="KW-0472">Membrane</keyword>
<dbReference type="InterPro" id="IPR002508">
    <property type="entry name" value="MurNAc-LAA_cat"/>
</dbReference>
<feature type="transmembrane region" description="Helical" evidence="2">
    <location>
        <begin position="7"/>
        <end position="26"/>
    </location>
</feature>
<sequence length="242" mass="27044">MIQKLKIIGMISALAILLFIIQYKILDKDTWDSWNLPLSGKIIYIDPGHGGPDGGAGDQNALEKDIALNVSLMIRDYLQEQGALVILTREKDEDLADEGTKGYSRRKVGDLKKRLSLINDSEADLFLSIHLNSIPSAKWSGAQTFYNPKYKENKALAKAIQGELTRNLENTTREAKGIQNVYILKHAKKSGALVEIGFLSNPGERANLLKEDYQQKIAASVYQGVLDYLTMEDEDEEKADEE</sequence>
<dbReference type="Gene3D" id="3.40.630.40">
    <property type="entry name" value="Zn-dependent exopeptidases"/>
    <property type="match status" value="1"/>
</dbReference>
<dbReference type="GO" id="GO:0009253">
    <property type="term" value="P:peptidoglycan catabolic process"/>
    <property type="evidence" value="ECO:0007669"/>
    <property type="project" value="InterPro"/>
</dbReference>
<protein>
    <submittedName>
        <fullName evidence="4">N-acetylmuramoyl-L-alanine amidase</fullName>
    </submittedName>
</protein>
<evidence type="ECO:0000259" key="3">
    <source>
        <dbReference type="SMART" id="SM00646"/>
    </source>
</evidence>
<evidence type="ECO:0000313" key="4">
    <source>
        <dbReference type="EMBL" id="RBP01998.1"/>
    </source>
</evidence>
<dbReference type="GO" id="GO:0008745">
    <property type="term" value="F:N-acetylmuramoyl-L-alanine amidase activity"/>
    <property type="evidence" value="ECO:0007669"/>
    <property type="project" value="InterPro"/>
</dbReference>
<dbReference type="InterPro" id="IPR050695">
    <property type="entry name" value="N-acetylmuramoyl_amidase_3"/>
</dbReference>
<reference evidence="4 5" key="1">
    <citation type="submission" date="2018-06" db="EMBL/GenBank/DDBJ databases">
        <title>Freshwater and sediment microbial communities from various areas in North America, analyzing microbe dynamics in response to fracking.</title>
        <authorList>
            <person name="Lamendella R."/>
        </authorList>
    </citation>
    <scope>NUCLEOTIDE SEQUENCE [LARGE SCALE GENOMIC DNA]</scope>
    <source>
        <strain evidence="4 5">97B</strain>
    </source>
</reference>
<feature type="domain" description="MurNAc-LAA" evidence="3">
    <location>
        <begin position="115"/>
        <end position="226"/>
    </location>
</feature>
<comment type="caution">
    <text evidence="4">The sequence shown here is derived from an EMBL/GenBank/DDBJ whole genome shotgun (WGS) entry which is preliminary data.</text>
</comment>
<gene>
    <name evidence="4" type="ORF">DET59_11975</name>
</gene>
<accession>A0A366EI20</accession>
<evidence type="ECO:0000313" key="5">
    <source>
        <dbReference type="Proteomes" id="UP000252118"/>
    </source>
</evidence>
<name>A0A366EI20_9BACI</name>
<dbReference type="RefSeq" id="WP_113970909.1">
    <property type="nucleotide sequence ID" value="NZ_QNRJ01000019.1"/>
</dbReference>
<keyword evidence="1" id="KW-0378">Hydrolase</keyword>
<dbReference type="NCBIfam" id="TIGR02883">
    <property type="entry name" value="spore_cwlD"/>
    <property type="match status" value="1"/>
</dbReference>
<organism evidence="4 5">
    <name type="scientific">Rossellomorea aquimaris</name>
    <dbReference type="NCBI Taxonomy" id="189382"/>
    <lineage>
        <taxon>Bacteria</taxon>
        <taxon>Bacillati</taxon>
        <taxon>Bacillota</taxon>
        <taxon>Bacilli</taxon>
        <taxon>Bacillales</taxon>
        <taxon>Bacillaceae</taxon>
        <taxon>Rossellomorea</taxon>
    </lineage>
</organism>
<evidence type="ECO:0000256" key="2">
    <source>
        <dbReference type="SAM" id="Phobius"/>
    </source>
</evidence>
<evidence type="ECO:0000256" key="1">
    <source>
        <dbReference type="ARBA" id="ARBA00022801"/>
    </source>
</evidence>
<dbReference type="AlphaFoldDB" id="A0A366EI20"/>
<proteinExistence type="predicted"/>
<dbReference type="Pfam" id="PF01520">
    <property type="entry name" value="Amidase_3"/>
    <property type="match status" value="1"/>
</dbReference>
<dbReference type="PANTHER" id="PTHR30404">
    <property type="entry name" value="N-ACETYLMURAMOYL-L-ALANINE AMIDASE"/>
    <property type="match status" value="1"/>
</dbReference>
<dbReference type="Proteomes" id="UP000252118">
    <property type="component" value="Unassembled WGS sequence"/>
</dbReference>
<dbReference type="SUPFAM" id="SSF53187">
    <property type="entry name" value="Zn-dependent exopeptidases"/>
    <property type="match status" value="1"/>
</dbReference>
<dbReference type="GO" id="GO:0030288">
    <property type="term" value="C:outer membrane-bounded periplasmic space"/>
    <property type="evidence" value="ECO:0007669"/>
    <property type="project" value="TreeGrafter"/>
</dbReference>
<dbReference type="SMART" id="SM00646">
    <property type="entry name" value="Ami_3"/>
    <property type="match status" value="1"/>
</dbReference>